<name>A0A9P3GJ55_9APHY</name>
<gene>
    <name evidence="2" type="ORF">PsYK624_123150</name>
</gene>
<feature type="region of interest" description="Disordered" evidence="1">
    <location>
        <begin position="1"/>
        <end position="26"/>
    </location>
</feature>
<proteinExistence type="predicted"/>
<keyword evidence="3" id="KW-1185">Reference proteome</keyword>
<dbReference type="EMBL" id="BPQB01000056">
    <property type="protein sequence ID" value="GJE96122.1"/>
    <property type="molecule type" value="Genomic_DNA"/>
</dbReference>
<dbReference type="AlphaFoldDB" id="A0A9P3GJ55"/>
<accession>A0A9P3GJ55</accession>
<evidence type="ECO:0000256" key="1">
    <source>
        <dbReference type="SAM" id="MobiDB-lite"/>
    </source>
</evidence>
<sequence>MTGNFRTGESKCGAMRAQSRRSRRSRPWYSHEVQQLWQCAMTSETMLSAGSYTGYCTHRPSKLWNDLRGCVHNRGEHRRFILRSSCMLNLSCITPCYYTSNVILL</sequence>
<evidence type="ECO:0000313" key="3">
    <source>
        <dbReference type="Proteomes" id="UP000703269"/>
    </source>
</evidence>
<protein>
    <submittedName>
        <fullName evidence="2">Uncharacterized protein</fullName>
    </submittedName>
</protein>
<dbReference type="Proteomes" id="UP000703269">
    <property type="component" value="Unassembled WGS sequence"/>
</dbReference>
<comment type="caution">
    <text evidence="2">The sequence shown here is derived from an EMBL/GenBank/DDBJ whole genome shotgun (WGS) entry which is preliminary data.</text>
</comment>
<evidence type="ECO:0000313" key="2">
    <source>
        <dbReference type="EMBL" id="GJE96122.1"/>
    </source>
</evidence>
<reference evidence="2 3" key="1">
    <citation type="submission" date="2021-08" db="EMBL/GenBank/DDBJ databases">
        <title>Draft Genome Sequence of Phanerochaete sordida strain YK-624.</title>
        <authorList>
            <person name="Mori T."/>
            <person name="Dohra H."/>
            <person name="Suzuki T."/>
            <person name="Kawagishi H."/>
            <person name="Hirai H."/>
        </authorList>
    </citation>
    <scope>NUCLEOTIDE SEQUENCE [LARGE SCALE GENOMIC DNA]</scope>
    <source>
        <strain evidence="2 3">YK-624</strain>
    </source>
</reference>
<organism evidence="2 3">
    <name type="scientific">Phanerochaete sordida</name>
    <dbReference type="NCBI Taxonomy" id="48140"/>
    <lineage>
        <taxon>Eukaryota</taxon>
        <taxon>Fungi</taxon>
        <taxon>Dikarya</taxon>
        <taxon>Basidiomycota</taxon>
        <taxon>Agaricomycotina</taxon>
        <taxon>Agaricomycetes</taxon>
        <taxon>Polyporales</taxon>
        <taxon>Phanerochaetaceae</taxon>
        <taxon>Phanerochaete</taxon>
    </lineage>
</organism>